<dbReference type="EMBL" id="BMMX01000030">
    <property type="protein sequence ID" value="GGL08580.1"/>
    <property type="molecule type" value="Genomic_DNA"/>
</dbReference>
<comment type="caution">
    <text evidence="8">The sequence shown here is derived from an EMBL/GenBank/DDBJ whole genome shotgun (WGS) entry which is preliminary data.</text>
</comment>
<feature type="transmembrane region" description="Helical" evidence="6">
    <location>
        <begin position="856"/>
        <end position="878"/>
    </location>
</feature>
<name>A0A8J3FRD6_9ACTN</name>
<feature type="domain" description="Protein kinase" evidence="7">
    <location>
        <begin position="13"/>
        <end position="268"/>
    </location>
</feature>
<keyword evidence="2 4" id="KW-0547">Nucleotide-binding</keyword>
<gene>
    <name evidence="8" type="ORF">GCM10012284_48980</name>
</gene>
<feature type="compositionally biased region" description="Low complexity" evidence="5">
    <location>
        <begin position="595"/>
        <end position="606"/>
    </location>
</feature>
<sequence length="1104" mass="112739">MSTSPPLVVADRYRLVAPLGQGGMGRVWRATDVVLHRDVAIKELVPPPGLTPDERREMRERSLREARAIARLNNINVVRVFDVLRTDADPWIVMEYVPSRSLQDTLASDGTFPPVRTAEIGLGVLNALRAAHRAGVVHRDVKPGNVLIGADGRVVLTDFGLATVPGDPNVTRTGLVLGSPAYIAPERARDGTAGPAADLWSLGATLYAAVEGASPFARPSAIATLAALATENPPPARHAGPLKPVLNGLLRKDPSHRINAEEAERLLLRATGRRSKLSFPMSSTMRRPGAGRDRASTPATPPVVPGSGPVVPGPRPPATPRRPTARGAARPPVYVPGKAAVGRPADAPQDGTSTEAPKTEAPKVEARALDSTRVDGTPVREGREPAAKSDTAKSDTVRGRSAETRMSAPTSAPTPEAPSADRSPAQGTAQGKASAAFGALSAADLAAARRARRAAADQQPGAAGQVARGTAAIKPGAADAQDGTAEAQTSDKAGVAGSEKAGVAGGAGSDVGEIDADEPSGESAREADDAAGSSSGRGSEPESDGPGTAEARDVEDDAHDAVAASAKTTPPNKPTVGARAGTGRSKAARKKSRSRSSAPTTGATETGAKETGAKETGAKETGATETGATDAGTGPSKGDSTAPDPTAADSTAVGPEVRDAEMGGAKKERSGSDRTGHGGPIVEANATEAEANATEAEATPTEATATNAAEADAAAADAAEADDTPGAEAPAGTPEEAGTPEDVDPAGGIGKNSITRATAEGATQGSAGQPAAITAAKVAGAKAAAAALPTGPDATRRPMRPPMAAAVDAGASGTVPPAMSHVPPSRRPAWQPMRFPERREPRGVTVFGTTLTRRQAIIGLLIVLAVILTLGLVVPLAFAADDRTPGAAAPVSSGAAQQSGAVTDSTANEAAEPAETTATGPASTAAQSAAAQPATDQPTTSQPTSVPAEPSGGGGGVELPDGWYFYKDGTGFSVPVPRGWRVSHRGSEVWFTDNSGKGRLLIVDQTRDPKPDPVQDWTKQEAQRSGGYRDYRLLGIRGVAYWDKAADWEFLRTSDRGNRLHVVKRGFITAPDQAYGISWSTSADDWDANKAALDLIYRGFKPAR</sequence>
<dbReference type="InterPro" id="IPR051931">
    <property type="entry name" value="PAK3-like"/>
</dbReference>
<feature type="compositionally biased region" description="Low complexity" evidence="5">
    <location>
        <begin position="683"/>
        <end position="718"/>
    </location>
</feature>
<dbReference type="PANTHER" id="PTHR45832:SF22">
    <property type="entry name" value="SERINE_THREONINE-PROTEIN KINASE SAMKA-RELATED"/>
    <property type="match status" value="1"/>
</dbReference>
<reference evidence="8" key="2">
    <citation type="submission" date="2020-09" db="EMBL/GenBank/DDBJ databases">
        <authorList>
            <person name="Sun Q."/>
            <person name="Zhou Y."/>
        </authorList>
    </citation>
    <scope>NUCLEOTIDE SEQUENCE</scope>
    <source>
        <strain evidence="8">CGMCC 4.7299</strain>
    </source>
</reference>
<keyword evidence="6" id="KW-1133">Transmembrane helix</keyword>
<feature type="compositionally biased region" description="Low complexity" evidence="5">
    <location>
        <begin position="619"/>
        <end position="652"/>
    </location>
</feature>
<feature type="region of interest" description="Disordered" evidence="5">
    <location>
        <begin position="807"/>
        <end position="837"/>
    </location>
</feature>
<feature type="compositionally biased region" description="Low complexity" evidence="5">
    <location>
        <begin position="407"/>
        <end position="420"/>
    </location>
</feature>
<dbReference type="CDD" id="cd14014">
    <property type="entry name" value="STKc_PknB_like"/>
    <property type="match status" value="1"/>
</dbReference>
<feature type="region of interest" description="Disordered" evidence="5">
    <location>
        <begin position="275"/>
        <end position="433"/>
    </location>
</feature>
<dbReference type="SUPFAM" id="SSF56112">
    <property type="entry name" value="Protein kinase-like (PK-like)"/>
    <property type="match status" value="1"/>
</dbReference>
<keyword evidence="6" id="KW-0812">Transmembrane</keyword>
<feature type="compositionally biased region" description="Pro residues" evidence="5">
    <location>
        <begin position="311"/>
        <end position="320"/>
    </location>
</feature>
<dbReference type="PANTHER" id="PTHR45832">
    <property type="entry name" value="SERINE/THREONINE-PROTEIN KINASE SAMKA-RELATED-RELATED"/>
    <property type="match status" value="1"/>
</dbReference>
<keyword evidence="9" id="KW-1185">Reference proteome</keyword>
<feature type="compositionally biased region" description="Low complexity" evidence="5">
    <location>
        <begin position="530"/>
        <end position="549"/>
    </location>
</feature>
<dbReference type="PROSITE" id="PS50011">
    <property type="entry name" value="PROTEIN_KINASE_DOM"/>
    <property type="match status" value="1"/>
</dbReference>
<dbReference type="InterPro" id="IPR017441">
    <property type="entry name" value="Protein_kinase_ATP_BS"/>
</dbReference>
<evidence type="ECO:0000256" key="4">
    <source>
        <dbReference type="PROSITE-ProRule" id="PRU10141"/>
    </source>
</evidence>
<accession>A0A8J3FRD6</accession>
<evidence type="ECO:0000313" key="9">
    <source>
        <dbReference type="Proteomes" id="UP000656042"/>
    </source>
</evidence>
<comment type="similarity">
    <text evidence="1">Belongs to the protein kinase superfamily. STE Ser/Thr protein kinase family. STE20 subfamily.</text>
</comment>
<keyword evidence="6" id="KW-0472">Membrane</keyword>
<dbReference type="Gene3D" id="3.30.200.20">
    <property type="entry name" value="Phosphorylase Kinase, domain 1"/>
    <property type="match status" value="1"/>
</dbReference>
<feature type="compositionally biased region" description="Basic and acidic residues" evidence="5">
    <location>
        <begin position="607"/>
        <end position="618"/>
    </location>
</feature>
<dbReference type="InterPro" id="IPR011009">
    <property type="entry name" value="Kinase-like_dom_sf"/>
</dbReference>
<dbReference type="Proteomes" id="UP000656042">
    <property type="component" value="Unassembled WGS sequence"/>
</dbReference>
<dbReference type="InterPro" id="IPR000719">
    <property type="entry name" value="Prot_kinase_dom"/>
</dbReference>
<dbReference type="GO" id="GO:0005524">
    <property type="term" value="F:ATP binding"/>
    <property type="evidence" value="ECO:0007669"/>
    <property type="project" value="UniProtKB-UniRule"/>
</dbReference>
<feature type="region of interest" description="Disordered" evidence="5">
    <location>
        <begin position="451"/>
        <end position="753"/>
    </location>
</feature>
<evidence type="ECO:0000256" key="5">
    <source>
        <dbReference type="SAM" id="MobiDB-lite"/>
    </source>
</evidence>
<dbReference type="GO" id="GO:0004672">
    <property type="term" value="F:protein kinase activity"/>
    <property type="evidence" value="ECO:0007669"/>
    <property type="project" value="InterPro"/>
</dbReference>
<dbReference type="PROSITE" id="PS00108">
    <property type="entry name" value="PROTEIN_KINASE_ST"/>
    <property type="match status" value="1"/>
</dbReference>
<dbReference type="SMART" id="SM00220">
    <property type="entry name" value="S_TKc"/>
    <property type="match status" value="1"/>
</dbReference>
<feature type="compositionally biased region" description="Low complexity" evidence="5">
    <location>
        <begin position="885"/>
        <end position="948"/>
    </location>
</feature>
<organism evidence="8 9">
    <name type="scientific">Mangrovihabitans endophyticus</name>
    <dbReference type="NCBI Taxonomy" id="1751298"/>
    <lineage>
        <taxon>Bacteria</taxon>
        <taxon>Bacillati</taxon>
        <taxon>Actinomycetota</taxon>
        <taxon>Actinomycetes</taxon>
        <taxon>Micromonosporales</taxon>
        <taxon>Micromonosporaceae</taxon>
        <taxon>Mangrovihabitans</taxon>
    </lineage>
</organism>
<feature type="region of interest" description="Disordered" evidence="5">
    <location>
        <begin position="884"/>
        <end position="959"/>
    </location>
</feature>
<dbReference type="Gene3D" id="1.10.510.10">
    <property type="entry name" value="Transferase(Phosphotransferase) domain 1"/>
    <property type="match status" value="1"/>
</dbReference>
<evidence type="ECO:0000256" key="1">
    <source>
        <dbReference type="ARBA" id="ARBA00008874"/>
    </source>
</evidence>
<feature type="compositionally biased region" description="Low complexity" evidence="5">
    <location>
        <begin position="726"/>
        <end position="737"/>
    </location>
</feature>
<evidence type="ECO:0000313" key="8">
    <source>
        <dbReference type="EMBL" id="GGL08580.1"/>
    </source>
</evidence>
<dbReference type="Pfam" id="PF00069">
    <property type="entry name" value="Pkinase"/>
    <property type="match status" value="1"/>
</dbReference>
<feature type="compositionally biased region" description="Low complexity" evidence="5">
    <location>
        <begin position="321"/>
        <end position="332"/>
    </location>
</feature>
<dbReference type="PROSITE" id="PS00107">
    <property type="entry name" value="PROTEIN_KINASE_ATP"/>
    <property type="match status" value="1"/>
</dbReference>
<evidence type="ECO:0000256" key="2">
    <source>
        <dbReference type="ARBA" id="ARBA00022741"/>
    </source>
</evidence>
<feature type="binding site" evidence="4">
    <location>
        <position position="42"/>
    </location>
    <ligand>
        <name>ATP</name>
        <dbReference type="ChEBI" id="CHEBI:30616"/>
    </ligand>
</feature>
<dbReference type="InterPro" id="IPR008271">
    <property type="entry name" value="Ser/Thr_kinase_AS"/>
</dbReference>
<proteinExistence type="inferred from homology"/>
<keyword evidence="3 4" id="KW-0067">ATP-binding</keyword>
<feature type="compositionally biased region" description="Basic and acidic residues" evidence="5">
    <location>
        <begin position="656"/>
        <end position="676"/>
    </location>
</feature>
<evidence type="ECO:0000259" key="7">
    <source>
        <dbReference type="PROSITE" id="PS50011"/>
    </source>
</evidence>
<evidence type="ECO:0000256" key="3">
    <source>
        <dbReference type="ARBA" id="ARBA00022840"/>
    </source>
</evidence>
<evidence type="ECO:0000256" key="6">
    <source>
        <dbReference type="SAM" id="Phobius"/>
    </source>
</evidence>
<reference evidence="8" key="1">
    <citation type="journal article" date="2014" name="Int. J. Syst. Evol. Microbiol.">
        <title>Complete genome sequence of Corynebacterium casei LMG S-19264T (=DSM 44701T), isolated from a smear-ripened cheese.</title>
        <authorList>
            <consortium name="US DOE Joint Genome Institute (JGI-PGF)"/>
            <person name="Walter F."/>
            <person name="Albersmeier A."/>
            <person name="Kalinowski J."/>
            <person name="Ruckert C."/>
        </authorList>
    </citation>
    <scope>NUCLEOTIDE SEQUENCE</scope>
    <source>
        <strain evidence="8">CGMCC 4.7299</strain>
    </source>
</reference>
<feature type="compositionally biased region" description="Basic and acidic residues" evidence="5">
    <location>
        <begin position="357"/>
        <end position="403"/>
    </location>
</feature>
<dbReference type="AlphaFoldDB" id="A0A8J3FRD6"/>
<protein>
    <recommendedName>
        <fullName evidence="7">Protein kinase domain-containing protein</fullName>
    </recommendedName>
</protein>